<name>A0A1W2FX35_KIBAR</name>
<evidence type="ECO:0000313" key="2">
    <source>
        <dbReference type="EMBL" id="SMD26485.1"/>
    </source>
</evidence>
<evidence type="ECO:0000256" key="1">
    <source>
        <dbReference type="SAM" id="MobiDB-lite"/>
    </source>
</evidence>
<dbReference type="AlphaFoldDB" id="A0A1W2FX35"/>
<dbReference type="EMBL" id="FWXV01000014">
    <property type="protein sequence ID" value="SMD26485.1"/>
    <property type="molecule type" value="Genomic_DNA"/>
</dbReference>
<proteinExistence type="predicted"/>
<organism evidence="2 3">
    <name type="scientific">Kibdelosporangium aridum</name>
    <dbReference type="NCBI Taxonomy" id="2030"/>
    <lineage>
        <taxon>Bacteria</taxon>
        <taxon>Bacillati</taxon>
        <taxon>Actinomycetota</taxon>
        <taxon>Actinomycetes</taxon>
        <taxon>Pseudonocardiales</taxon>
        <taxon>Pseudonocardiaceae</taxon>
        <taxon>Kibdelosporangium</taxon>
    </lineage>
</organism>
<dbReference type="Proteomes" id="UP000192674">
    <property type="component" value="Unassembled WGS sequence"/>
</dbReference>
<keyword evidence="3" id="KW-1185">Reference proteome</keyword>
<feature type="compositionally biased region" description="Basic and acidic residues" evidence="1">
    <location>
        <begin position="11"/>
        <end position="29"/>
    </location>
</feature>
<reference evidence="2 3" key="1">
    <citation type="submission" date="2017-04" db="EMBL/GenBank/DDBJ databases">
        <authorList>
            <person name="Afonso C.L."/>
            <person name="Miller P.J."/>
            <person name="Scott M.A."/>
            <person name="Spackman E."/>
            <person name="Goraichik I."/>
            <person name="Dimitrov K.M."/>
            <person name="Suarez D.L."/>
            <person name="Swayne D.E."/>
        </authorList>
    </citation>
    <scope>NUCLEOTIDE SEQUENCE [LARGE SCALE GENOMIC DNA]</scope>
    <source>
        <strain evidence="2 3">DSM 43828</strain>
    </source>
</reference>
<evidence type="ECO:0000313" key="3">
    <source>
        <dbReference type="Proteomes" id="UP000192674"/>
    </source>
</evidence>
<protein>
    <submittedName>
        <fullName evidence="2">Uncharacterized protein</fullName>
    </submittedName>
</protein>
<sequence>MGTRGPVPQRSDQRLRRNKDEGSEIEKLHAVTGHGLPVSGSSPAALSSGTYELSA</sequence>
<feature type="compositionally biased region" description="Polar residues" evidence="1">
    <location>
        <begin position="39"/>
        <end position="55"/>
    </location>
</feature>
<gene>
    <name evidence="2" type="ORF">SAMN05661093_10068</name>
</gene>
<dbReference type="RefSeq" id="WP_160097299.1">
    <property type="nucleotide sequence ID" value="NZ_FWXV01000014.1"/>
</dbReference>
<dbReference type="OrthoDB" id="5149304at2"/>
<accession>A0A1W2FX35</accession>
<feature type="region of interest" description="Disordered" evidence="1">
    <location>
        <begin position="1"/>
        <end position="55"/>
    </location>
</feature>